<dbReference type="GO" id="GO:0048188">
    <property type="term" value="C:Set1C/COMPASS complex"/>
    <property type="evidence" value="ECO:0007669"/>
    <property type="project" value="InterPro"/>
</dbReference>
<protein>
    <recommendedName>
        <fullName evidence="4 14">Histone-lysine N-methyltransferase, H3 lysine-4 specific</fullName>
        <ecNumber evidence="3 14">2.1.1.354</ecNumber>
    </recommendedName>
</protein>
<evidence type="ECO:0000313" key="21">
    <source>
        <dbReference type="Proteomes" id="UP000182444"/>
    </source>
</evidence>
<dbReference type="PROSITE" id="PS50102">
    <property type="entry name" value="RRM"/>
    <property type="match status" value="1"/>
</dbReference>
<dbReference type="Gene3D" id="3.30.70.330">
    <property type="match status" value="1"/>
</dbReference>
<evidence type="ECO:0000256" key="5">
    <source>
        <dbReference type="ARBA" id="ARBA00022454"/>
    </source>
</evidence>
<dbReference type="InterPro" id="IPR017111">
    <property type="entry name" value="Set1_fungi"/>
</dbReference>
<evidence type="ECO:0000256" key="7">
    <source>
        <dbReference type="ARBA" id="ARBA00022679"/>
    </source>
</evidence>
<feature type="domain" description="RRM" evidence="17">
    <location>
        <begin position="403"/>
        <end position="489"/>
    </location>
</feature>
<evidence type="ECO:0000259" key="17">
    <source>
        <dbReference type="PROSITE" id="PS50102"/>
    </source>
</evidence>
<keyword evidence="10 14" id="KW-0539">Nucleus</keyword>
<evidence type="ECO:0000259" key="19">
    <source>
        <dbReference type="PROSITE" id="PS50868"/>
    </source>
</evidence>
<feature type="compositionally biased region" description="Basic and acidic residues" evidence="16">
    <location>
        <begin position="17"/>
        <end position="188"/>
    </location>
</feature>
<dbReference type="SUPFAM" id="SSF82199">
    <property type="entry name" value="SET domain"/>
    <property type="match status" value="1"/>
</dbReference>
<dbReference type="PIRSF" id="PIRSF037104">
    <property type="entry name" value="Histone_H3-K4_mtfrase_Set1_fun"/>
    <property type="match status" value="1"/>
</dbReference>
<dbReference type="InterPro" id="IPR046341">
    <property type="entry name" value="SET_dom_sf"/>
</dbReference>
<comment type="subunit">
    <text evidence="14">Component of the COMPASS (Set1C) complex.</text>
</comment>
<dbReference type="KEGG" id="yli:2907346"/>
<dbReference type="PROSITE" id="PS50868">
    <property type="entry name" value="POST_SET"/>
    <property type="match status" value="1"/>
</dbReference>
<dbReference type="PROSITE" id="PS50280">
    <property type="entry name" value="SET"/>
    <property type="match status" value="1"/>
</dbReference>
<keyword evidence="6 14" id="KW-0489">Methyltransferase</keyword>
<comment type="catalytic activity">
    <reaction evidence="11 14">
        <text>L-lysyl(4)-[histone H3] + 3 S-adenosyl-L-methionine = N(6),N(6),N(6)-trimethyl-L-lysyl(4)-[histone H3] + 3 S-adenosyl-L-homocysteine + 3 H(+)</text>
        <dbReference type="Rhea" id="RHEA:60260"/>
        <dbReference type="Rhea" id="RHEA-COMP:15537"/>
        <dbReference type="Rhea" id="RHEA-COMP:15547"/>
        <dbReference type="ChEBI" id="CHEBI:15378"/>
        <dbReference type="ChEBI" id="CHEBI:29969"/>
        <dbReference type="ChEBI" id="CHEBI:57856"/>
        <dbReference type="ChEBI" id="CHEBI:59789"/>
        <dbReference type="ChEBI" id="CHEBI:61961"/>
        <dbReference type="EC" id="2.1.1.354"/>
    </reaction>
</comment>
<dbReference type="PANTHER" id="PTHR45814">
    <property type="entry name" value="HISTONE-LYSINE N-METHYLTRANSFERASE SETD1"/>
    <property type="match status" value="1"/>
</dbReference>
<sequence length="1170" mass="133489">MANGSDTKPVPKGPRGARADDTRTPPHPDRRGSDRDQYFSKDRSYGGRTDRDYSDYDRAYPPPRDYDRYGGGKYGKYDKYDKYDRYDRLDSHDYPPRRDRDYDRSRDARDTDSRDYGRLPPRDTRPPPRGGREYRYARDERGWDRDRRDLDRDRDRDPRDRERDARDRDRDRDFRDRDHDPRDRDPKGYRPHSLDPLPSRDRDMPPRERERELVRERDLFSRDRDLITGVRELARSPPPPLRDGRNRDRSNDRHDRSFDKHTRDRGTRDRDTKEKGSVISTPQTAPTPRLTPTNGKPDLPTSQPPAPPSPPRLKTFPKEVWETVGRKNNTRLTYDPELSKDKQKGKRGIYEEVKKGASTTEDPRSKHPHYFKTSSKSNKKPYQRLPVPRFLYDANSIAPPPSTQIIVKGLSSLTTSKTITAHFKTYGELEAVNMVEDPATGSSVGACLVRFKVTKNNYEAAHECLKKAIRGQKTGRIDQAKYRVEPDEDGAKAKDIIKRVAARAAKKAMPVKQPPTAPAADKSIMEKLPTPVPSARPSPKAAQLMKTSAYIFIAGKYLPSEKVFASDIRRILRDFGWFDVLKEGDGFYVFFDNNRDTVECYEAMNGRKVNGHQMAMAMIRLSRVAPKTKESEENATEQAPKLPPKEEARKLIVQELANSLRKDIRERVIAAAIVEFLNPARFTHIKQDPEPSAATEPNTVNASAARVDTPEPVQSSSAIPGFLPRFKIKRKGDPTKKKDATKKNRKKISARPMNHVLNDYYSDEEDSTRMSTPIVPDTSADAAELPIRKPRKKISQSKQRIMDFSSSEGSNESEEEEEVEDDMEEEEDETAQEELQEASTLDTSQQLTTAFGEILDWAPAHGFPQPVTADKKGGALTTISGFQALVKDDEDMELLQEALEGIEPEKINGEAWTWTHKHLNEAVAKENAEFPELAAPNAFVNSTGSWKSQGYFKIPEAAKSEYLPHRKKLNIPIDTLQMENREKKKENASNSRVNRANNRRLVADINMQKQLLSTETDVLNFNQLRKRKKPVKFARSAIHNWGLYAIEPIAANEMIIEYVGEVVRQEIADLREARYMRSGIGSSYLFRVDESTVVDATKRGGIARFINHCCTPSCTAKIIKVEGQKRIVIYASRDIAANEELTYDYKFEKEIGEERIPCLCGAPGCKGYLN</sequence>
<evidence type="ECO:0000256" key="15">
    <source>
        <dbReference type="PROSITE-ProRule" id="PRU00176"/>
    </source>
</evidence>
<evidence type="ECO:0000256" key="12">
    <source>
        <dbReference type="ARBA" id="ARBA00047583"/>
    </source>
</evidence>
<evidence type="ECO:0000256" key="1">
    <source>
        <dbReference type="ARBA" id="ARBA00004123"/>
    </source>
</evidence>
<dbReference type="InterPro" id="IPR000504">
    <property type="entry name" value="RRM_dom"/>
</dbReference>
<dbReference type="SMART" id="SM00360">
    <property type="entry name" value="RRM"/>
    <property type="match status" value="2"/>
</dbReference>
<dbReference type="RefSeq" id="XP_500904.3">
    <property type="nucleotide sequence ID" value="XM_500904.3"/>
</dbReference>
<dbReference type="VEuPathDB" id="FungiDB:YALI1_B19520g"/>
<feature type="compositionally biased region" description="Basic and acidic residues" evidence="16">
    <location>
        <begin position="316"/>
        <end position="325"/>
    </location>
</feature>
<dbReference type="Pfam" id="PF00076">
    <property type="entry name" value="RRM_1"/>
    <property type="match status" value="1"/>
</dbReference>
<reference evidence="20 21" key="1">
    <citation type="journal article" date="2016" name="PLoS ONE">
        <title>Sequence Assembly of Yarrowia lipolytica Strain W29/CLIB89 Shows Transposable Element Diversity.</title>
        <authorList>
            <person name="Magnan C."/>
            <person name="Yu J."/>
            <person name="Chang I."/>
            <person name="Jahn E."/>
            <person name="Kanomata Y."/>
            <person name="Wu J."/>
            <person name="Zeller M."/>
            <person name="Oakes M."/>
            <person name="Baldi P."/>
            <person name="Sandmeyer S."/>
        </authorList>
    </citation>
    <scope>NUCLEOTIDE SEQUENCE [LARGE SCALE GENOMIC DNA]</scope>
    <source>
        <strain evidence="21">CLIB89(W29)</strain>
    </source>
</reference>
<name>A0A1D8N7V1_YARLL</name>
<organism evidence="20 21">
    <name type="scientific">Yarrowia lipolytica</name>
    <name type="common">Candida lipolytica</name>
    <dbReference type="NCBI Taxonomy" id="4952"/>
    <lineage>
        <taxon>Eukaryota</taxon>
        <taxon>Fungi</taxon>
        <taxon>Dikarya</taxon>
        <taxon>Ascomycota</taxon>
        <taxon>Saccharomycotina</taxon>
        <taxon>Dipodascomycetes</taxon>
        <taxon>Dipodascales</taxon>
        <taxon>Dipodascales incertae sedis</taxon>
        <taxon>Yarrowia</taxon>
    </lineage>
</organism>
<evidence type="ECO:0000313" key="20">
    <source>
        <dbReference type="EMBL" id="AOW01716.1"/>
    </source>
</evidence>
<proteinExistence type="predicted"/>
<evidence type="ECO:0000256" key="13">
    <source>
        <dbReference type="ARBA" id="ARBA00049129"/>
    </source>
</evidence>
<dbReference type="InterPro" id="IPR035979">
    <property type="entry name" value="RBD_domain_sf"/>
</dbReference>
<dbReference type="InterPro" id="IPR001214">
    <property type="entry name" value="SET_dom"/>
</dbReference>
<dbReference type="CDD" id="cd12303">
    <property type="entry name" value="RRM_spSet1p_like"/>
    <property type="match status" value="1"/>
</dbReference>
<feature type="compositionally biased region" description="Pro residues" evidence="16">
    <location>
        <begin position="302"/>
        <end position="311"/>
    </location>
</feature>
<keyword evidence="15" id="KW-0694">RNA-binding</keyword>
<dbReference type="SMART" id="SM00508">
    <property type="entry name" value="PostSET"/>
    <property type="match status" value="1"/>
</dbReference>
<feature type="domain" description="Post-SET" evidence="19">
    <location>
        <begin position="1154"/>
        <end position="1170"/>
    </location>
</feature>
<dbReference type="PROSITE" id="PS51572">
    <property type="entry name" value="SAM_MT43_1"/>
    <property type="match status" value="1"/>
</dbReference>
<dbReference type="InterPro" id="IPR003616">
    <property type="entry name" value="Post-SET_dom"/>
</dbReference>
<evidence type="ECO:0000256" key="16">
    <source>
        <dbReference type="SAM" id="MobiDB-lite"/>
    </source>
</evidence>
<dbReference type="Proteomes" id="UP000182444">
    <property type="component" value="Chromosome 1B"/>
</dbReference>
<dbReference type="SMART" id="SM00317">
    <property type="entry name" value="SET"/>
    <property type="match status" value="1"/>
</dbReference>
<dbReference type="SUPFAM" id="SSF54928">
    <property type="entry name" value="RNA-binding domain, RBD"/>
    <property type="match status" value="1"/>
</dbReference>
<dbReference type="GO" id="GO:0032259">
    <property type="term" value="P:methylation"/>
    <property type="evidence" value="ECO:0007669"/>
    <property type="project" value="UniProtKB-KW"/>
</dbReference>
<dbReference type="EMBL" id="CP017554">
    <property type="protein sequence ID" value="AOW01716.1"/>
    <property type="molecule type" value="Genomic_DNA"/>
</dbReference>
<dbReference type="VEuPathDB" id="FungiDB:YALI0_B14883g"/>
<dbReference type="InterPro" id="IPR044570">
    <property type="entry name" value="Set1-like"/>
</dbReference>
<keyword evidence="9 14" id="KW-0156">Chromatin regulator</keyword>
<dbReference type="InterPro" id="IPR024636">
    <property type="entry name" value="SET_assoc"/>
</dbReference>
<dbReference type="Pfam" id="PF11767">
    <property type="entry name" value="SET_assoc"/>
    <property type="match status" value="1"/>
</dbReference>
<feature type="compositionally biased region" description="Basic and acidic residues" evidence="16">
    <location>
        <begin position="198"/>
        <end position="226"/>
    </location>
</feature>
<dbReference type="SMART" id="SM01291">
    <property type="entry name" value="N-SET"/>
    <property type="match status" value="1"/>
</dbReference>
<accession>A0A1D8N7V1</accession>
<dbReference type="Pfam" id="PF00856">
    <property type="entry name" value="SET"/>
    <property type="match status" value="1"/>
</dbReference>
<dbReference type="GO" id="GO:0140999">
    <property type="term" value="F:histone H3K4 trimethyltransferase activity"/>
    <property type="evidence" value="ECO:0007669"/>
    <property type="project" value="UniProtKB-EC"/>
</dbReference>
<dbReference type="InterPro" id="IPR024657">
    <property type="entry name" value="COMPASS_Set1_N-SET"/>
</dbReference>
<feature type="compositionally biased region" description="Polar residues" evidence="16">
    <location>
        <begin position="278"/>
        <end position="294"/>
    </location>
</feature>
<evidence type="ECO:0000256" key="8">
    <source>
        <dbReference type="ARBA" id="ARBA00022691"/>
    </source>
</evidence>
<evidence type="ECO:0000256" key="4">
    <source>
        <dbReference type="ARBA" id="ARBA00015839"/>
    </source>
</evidence>
<evidence type="ECO:0000256" key="9">
    <source>
        <dbReference type="ARBA" id="ARBA00022853"/>
    </source>
</evidence>
<dbReference type="Pfam" id="PF11764">
    <property type="entry name" value="N-SET"/>
    <property type="match status" value="1"/>
</dbReference>
<feature type="compositionally biased region" description="Acidic residues" evidence="16">
    <location>
        <begin position="811"/>
        <end position="836"/>
    </location>
</feature>
<evidence type="ECO:0000256" key="10">
    <source>
        <dbReference type="ARBA" id="ARBA00023242"/>
    </source>
</evidence>
<dbReference type="Gene3D" id="2.170.270.10">
    <property type="entry name" value="SET domain"/>
    <property type="match status" value="1"/>
</dbReference>
<feature type="domain" description="SET" evidence="18">
    <location>
        <begin position="1029"/>
        <end position="1146"/>
    </location>
</feature>
<dbReference type="CDD" id="cd00590">
    <property type="entry name" value="RRM_SF"/>
    <property type="match status" value="1"/>
</dbReference>
<comment type="subcellular location">
    <subcellularLocation>
        <location evidence="2">Chromosome</location>
    </subcellularLocation>
    <subcellularLocation>
        <location evidence="1 14">Nucleus</location>
    </subcellularLocation>
</comment>
<keyword evidence="8 14" id="KW-0949">S-adenosyl-L-methionine</keyword>
<evidence type="ECO:0000256" key="6">
    <source>
        <dbReference type="ARBA" id="ARBA00022603"/>
    </source>
</evidence>
<dbReference type="GeneID" id="2907346"/>
<dbReference type="GO" id="GO:0003723">
    <property type="term" value="F:RNA binding"/>
    <property type="evidence" value="ECO:0007669"/>
    <property type="project" value="UniProtKB-UniRule"/>
</dbReference>
<dbReference type="AlphaFoldDB" id="A0A1D8N7V1"/>
<keyword evidence="5 14" id="KW-0158">Chromosome</keyword>
<dbReference type="SMR" id="A0A1D8N7V1"/>
<evidence type="ECO:0000256" key="14">
    <source>
        <dbReference type="PIRNR" id="PIRNR037104"/>
    </source>
</evidence>
<feature type="compositionally biased region" description="Basic and acidic residues" evidence="16">
    <location>
        <begin position="337"/>
        <end position="365"/>
    </location>
</feature>
<comment type="catalytic activity">
    <reaction evidence="12">
        <text>N(6)-methyl-L-lysyl(4)-[histone H3] + S-adenosyl-L-methionine = N(6),N(6)-dimethyl-L-lysyl(4)-[histone H3] + S-adenosyl-L-homocysteine + H(+)</text>
        <dbReference type="Rhea" id="RHEA:60268"/>
        <dbReference type="Rhea" id="RHEA-COMP:15540"/>
        <dbReference type="Rhea" id="RHEA-COMP:15543"/>
        <dbReference type="ChEBI" id="CHEBI:15378"/>
        <dbReference type="ChEBI" id="CHEBI:57856"/>
        <dbReference type="ChEBI" id="CHEBI:59789"/>
        <dbReference type="ChEBI" id="CHEBI:61929"/>
        <dbReference type="ChEBI" id="CHEBI:61976"/>
    </reaction>
</comment>
<gene>
    <name evidence="20" type="ORF">YALI1_B19520g</name>
</gene>
<feature type="region of interest" description="Disordered" evidence="16">
    <location>
        <begin position="625"/>
        <end position="646"/>
    </location>
</feature>
<dbReference type="EC" id="2.1.1.354" evidence="3 14"/>
<dbReference type="GO" id="GO:0005694">
    <property type="term" value="C:chromosome"/>
    <property type="evidence" value="ECO:0007669"/>
    <property type="project" value="UniProtKB-SubCell"/>
</dbReference>
<dbReference type="eggNOG" id="KOG1080">
    <property type="taxonomic scope" value="Eukaryota"/>
</dbReference>
<comment type="catalytic activity">
    <reaction evidence="13">
        <text>N(6),N(6)-dimethyl-L-lysyl(4)-[histone H3] + S-adenosyl-L-methionine = N(6),N(6),N(6)-trimethyl-L-lysyl(4)-[histone H3] + S-adenosyl-L-homocysteine + H(+)</text>
        <dbReference type="Rhea" id="RHEA:60272"/>
        <dbReference type="Rhea" id="RHEA-COMP:15537"/>
        <dbReference type="Rhea" id="RHEA-COMP:15540"/>
        <dbReference type="ChEBI" id="CHEBI:15378"/>
        <dbReference type="ChEBI" id="CHEBI:57856"/>
        <dbReference type="ChEBI" id="CHEBI:59789"/>
        <dbReference type="ChEBI" id="CHEBI:61961"/>
        <dbReference type="ChEBI" id="CHEBI:61976"/>
    </reaction>
</comment>
<evidence type="ECO:0000256" key="3">
    <source>
        <dbReference type="ARBA" id="ARBA00012182"/>
    </source>
</evidence>
<evidence type="ECO:0000256" key="11">
    <source>
        <dbReference type="ARBA" id="ARBA00047571"/>
    </source>
</evidence>
<evidence type="ECO:0000256" key="2">
    <source>
        <dbReference type="ARBA" id="ARBA00004286"/>
    </source>
</evidence>
<dbReference type="PANTHER" id="PTHR45814:SF2">
    <property type="entry name" value="HISTONE-LYSINE N-METHYLTRANSFERASE SETD1"/>
    <property type="match status" value="1"/>
</dbReference>
<feature type="region of interest" description="Disordered" evidence="16">
    <location>
        <begin position="687"/>
        <end position="843"/>
    </location>
</feature>
<dbReference type="InterPro" id="IPR012677">
    <property type="entry name" value="Nucleotide-bd_a/b_plait_sf"/>
</dbReference>
<keyword evidence="7 14" id="KW-0808">Transferase</keyword>
<feature type="region of interest" description="Disordered" evidence="16">
    <location>
        <begin position="1"/>
        <end position="382"/>
    </location>
</feature>
<feature type="compositionally biased region" description="Basic and acidic residues" evidence="16">
    <location>
        <begin position="242"/>
        <end position="276"/>
    </location>
</feature>
<evidence type="ECO:0000259" key="18">
    <source>
        <dbReference type="PROSITE" id="PS50280"/>
    </source>
</evidence>
<comment type="function">
    <text evidence="14">Catalytic component of the COMPASS (Set1C) complex that specifically mono-, di- and trimethylates histone H3 to form H3K4me1/2/3. COMPASS recognizes ubiquitinated H2B on one face of the nucleosome which stimulates the methylation of H3 on the opposing face.</text>
</comment>
<dbReference type="OMA" id="ERLPCLC"/>
<feature type="compositionally biased region" description="Basic and acidic residues" evidence="16">
    <location>
        <begin position="731"/>
        <end position="742"/>
    </location>
</feature>